<dbReference type="Proteomes" id="UP001442494">
    <property type="component" value="Unassembled WGS sequence"/>
</dbReference>
<keyword evidence="2" id="KW-1185">Reference proteome</keyword>
<organism evidence="1 2">
    <name type="scientific">Funiculus sociatus GB2-A5</name>
    <dbReference type="NCBI Taxonomy" id="2933946"/>
    <lineage>
        <taxon>Bacteria</taxon>
        <taxon>Bacillati</taxon>
        <taxon>Cyanobacteriota</taxon>
        <taxon>Cyanophyceae</taxon>
        <taxon>Coleofasciculales</taxon>
        <taxon>Coleofasciculaceae</taxon>
        <taxon>Funiculus</taxon>
    </lineage>
</organism>
<comment type="caution">
    <text evidence="1">The sequence shown here is derived from an EMBL/GenBank/DDBJ whole genome shotgun (WGS) entry which is preliminary data.</text>
</comment>
<reference evidence="1 2" key="1">
    <citation type="submission" date="2022-04" db="EMBL/GenBank/DDBJ databases">
        <title>Positive selection, recombination, and allopatry shape intraspecific diversity of widespread and dominant cyanobacteria.</title>
        <authorList>
            <person name="Wei J."/>
            <person name="Shu W."/>
            <person name="Hu C."/>
        </authorList>
    </citation>
    <scope>NUCLEOTIDE SEQUENCE [LARGE SCALE GENOMIC DNA]</scope>
    <source>
        <strain evidence="1 2">GB2-A5</strain>
    </source>
</reference>
<evidence type="ECO:0000313" key="2">
    <source>
        <dbReference type="Proteomes" id="UP001442494"/>
    </source>
</evidence>
<dbReference type="RefSeq" id="WP_190417250.1">
    <property type="nucleotide sequence ID" value="NZ_JAMPKK010000046.1"/>
</dbReference>
<dbReference type="EMBL" id="JAMPKK010000046">
    <property type="protein sequence ID" value="MEP0866578.1"/>
    <property type="molecule type" value="Genomic_DNA"/>
</dbReference>
<sequence length="45" mass="5561">MGRCKQWFERMQTEDLRALTPLIWGYINPYGIFRLDMNERLQLEQ</sequence>
<name>A0ABV0JSZ2_9CYAN</name>
<protein>
    <submittedName>
        <fullName evidence="1">Transposase</fullName>
    </submittedName>
</protein>
<gene>
    <name evidence="1" type="ORF">NDI37_19150</name>
</gene>
<accession>A0ABV0JSZ2</accession>
<proteinExistence type="predicted"/>
<evidence type="ECO:0000313" key="1">
    <source>
        <dbReference type="EMBL" id="MEP0866578.1"/>
    </source>
</evidence>